<dbReference type="EMBL" id="NDXW01000001">
    <property type="protein sequence ID" value="RDH46409.1"/>
    <property type="molecule type" value="Genomic_DNA"/>
</dbReference>
<dbReference type="Proteomes" id="UP000257039">
    <property type="component" value="Unassembled WGS sequence"/>
</dbReference>
<sequence>MSDNLLALLAAKGVNYKAMGGGDNGIPEITSDMVAGACAGLDRIPYLLVRIKYSGVTRRTKCKSCDGSGHKPPTVKEISTLTGIPQTTYFRMWKEVSQNTVAALHKEVEIGVKHVSGKLFH</sequence>
<protein>
    <submittedName>
        <fullName evidence="1">Uncharacterized protein</fullName>
    </submittedName>
</protein>
<dbReference type="RefSeq" id="WP_094789172.1">
    <property type="nucleotide sequence ID" value="NZ_NDXW01000001.1"/>
</dbReference>
<reference evidence="1 2" key="1">
    <citation type="submission" date="2017-04" db="EMBL/GenBank/DDBJ databases">
        <title>Draft genome sequence of Zooshikella ganghwensis VG4 isolated from Red Sea sediments.</title>
        <authorList>
            <person name="Rehman Z."/>
            <person name="Alam I."/>
            <person name="Kamau A."/>
            <person name="Bajic V."/>
            <person name="Leiknes T."/>
        </authorList>
    </citation>
    <scope>NUCLEOTIDE SEQUENCE [LARGE SCALE GENOMIC DNA]</scope>
    <source>
        <strain evidence="1 2">VG4</strain>
    </source>
</reference>
<comment type="caution">
    <text evidence="1">The sequence shown here is derived from an EMBL/GenBank/DDBJ whole genome shotgun (WGS) entry which is preliminary data.</text>
</comment>
<proteinExistence type="predicted"/>
<dbReference type="AlphaFoldDB" id="A0A4P9VU37"/>
<name>A0A4P9VU37_9GAMM</name>
<accession>A0A4P9VU37</accession>
<dbReference type="Gene3D" id="1.10.274.110">
    <property type="match status" value="1"/>
</dbReference>
<organism evidence="1 2">
    <name type="scientific">Zooshikella ganghwensis</name>
    <dbReference type="NCBI Taxonomy" id="202772"/>
    <lineage>
        <taxon>Bacteria</taxon>
        <taxon>Pseudomonadati</taxon>
        <taxon>Pseudomonadota</taxon>
        <taxon>Gammaproteobacteria</taxon>
        <taxon>Oceanospirillales</taxon>
        <taxon>Zooshikellaceae</taxon>
        <taxon>Zooshikella</taxon>
    </lineage>
</organism>
<evidence type="ECO:0000313" key="2">
    <source>
        <dbReference type="Proteomes" id="UP000257039"/>
    </source>
</evidence>
<keyword evidence="2" id="KW-1185">Reference proteome</keyword>
<dbReference type="InterPro" id="IPR038500">
    <property type="entry name" value="Antitermination_sf"/>
</dbReference>
<gene>
    <name evidence="1" type="ORF">B9G39_24790</name>
</gene>
<evidence type="ECO:0000313" key="1">
    <source>
        <dbReference type="EMBL" id="RDH46409.1"/>
    </source>
</evidence>